<keyword evidence="8" id="KW-1185">Reference proteome</keyword>
<evidence type="ECO:0000256" key="3">
    <source>
        <dbReference type="ARBA" id="ARBA00023242"/>
    </source>
</evidence>
<feature type="compositionally biased region" description="Basic and acidic residues" evidence="5">
    <location>
        <begin position="123"/>
        <end position="146"/>
    </location>
</feature>
<keyword evidence="3 4" id="KW-0539">Nucleus</keyword>
<comment type="subcellular location">
    <subcellularLocation>
        <location evidence="1 4">Nucleus</location>
    </subcellularLocation>
</comment>
<dbReference type="AlphaFoldDB" id="A0A6A1VVM4"/>
<name>A0A6A1VVM4_9ROSI</name>
<dbReference type="EMBL" id="RXIC02000022">
    <property type="protein sequence ID" value="KAB1216833.1"/>
    <property type="molecule type" value="Genomic_DNA"/>
</dbReference>
<evidence type="ECO:0000259" key="6">
    <source>
        <dbReference type="Pfam" id="PF16135"/>
    </source>
</evidence>
<protein>
    <recommendedName>
        <fullName evidence="4">Ninja-family protein</fullName>
    </recommendedName>
    <alternativeName>
        <fullName evidence="4">ABI-binding protein</fullName>
    </alternativeName>
</protein>
<comment type="caution">
    <text evidence="7">The sequence shown here is derived from an EMBL/GenBank/DDBJ whole genome shotgun (WGS) entry which is preliminary data.</text>
</comment>
<evidence type="ECO:0000256" key="1">
    <source>
        <dbReference type="ARBA" id="ARBA00004123"/>
    </source>
</evidence>
<dbReference type="PANTHER" id="PTHR31413:SF43">
    <property type="entry name" value="NINJA-FAMILY PROTEIN"/>
    <property type="match status" value="1"/>
</dbReference>
<comment type="similarity">
    <text evidence="2 4">Belongs to the Ninja family.</text>
</comment>
<dbReference type="GO" id="GO:0045892">
    <property type="term" value="P:negative regulation of DNA-templated transcription"/>
    <property type="evidence" value="ECO:0007669"/>
    <property type="project" value="TreeGrafter"/>
</dbReference>
<dbReference type="GO" id="GO:0005634">
    <property type="term" value="C:nucleus"/>
    <property type="evidence" value="ECO:0007669"/>
    <property type="project" value="UniProtKB-SubCell"/>
</dbReference>
<dbReference type="GO" id="GO:0007165">
    <property type="term" value="P:signal transduction"/>
    <property type="evidence" value="ECO:0007669"/>
    <property type="project" value="InterPro"/>
</dbReference>
<comment type="function">
    <text evidence="4">Acts as a negative regulator of abscisic acid (ABA) response.</text>
</comment>
<evidence type="ECO:0000256" key="4">
    <source>
        <dbReference type="RuleBase" id="RU369029"/>
    </source>
</evidence>
<sequence>MGETNHGTTVQSNLCKQSDENNANLFLRFSPEKPNQTQLPNSEPQVDLCLRLSLGAVDSEYWKEKHLTRSSSVAGMVNKKVNDGKSNSDLPELFLSLTRSCSLPLENEKGQIKLKDWQAKKSMEAKQRMVEKQRRDRAARQEEKPSAEAAVPPPPKSEDAARAVASAARSPVPCRNVKMEKYGSAKRKREVHDFQGGRDEDIAAAKDAVNSQSLPNPKETEPVIQLSERKLVDPRPPKKVGVSKGCFEDNGIDVMKQMPSVTTTGDGPNGRRIEGFLYRYTKGEIIIVCVCHGCFLSPGEFVKHAGGKDVANPMKLINVVPSF</sequence>
<evidence type="ECO:0000313" key="7">
    <source>
        <dbReference type="EMBL" id="KAB1216833.1"/>
    </source>
</evidence>
<organism evidence="7 8">
    <name type="scientific">Morella rubra</name>
    <name type="common">Chinese bayberry</name>
    <dbReference type="NCBI Taxonomy" id="262757"/>
    <lineage>
        <taxon>Eukaryota</taxon>
        <taxon>Viridiplantae</taxon>
        <taxon>Streptophyta</taxon>
        <taxon>Embryophyta</taxon>
        <taxon>Tracheophyta</taxon>
        <taxon>Spermatophyta</taxon>
        <taxon>Magnoliopsida</taxon>
        <taxon>eudicotyledons</taxon>
        <taxon>Gunneridae</taxon>
        <taxon>Pentapetalae</taxon>
        <taxon>rosids</taxon>
        <taxon>fabids</taxon>
        <taxon>Fagales</taxon>
        <taxon>Myricaceae</taxon>
        <taxon>Morella</taxon>
    </lineage>
</organism>
<dbReference type="Proteomes" id="UP000516437">
    <property type="component" value="Chromosome 4"/>
</dbReference>
<feature type="region of interest" description="Disordered" evidence="5">
    <location>
        <begin position="123"/>
        <end position="170"/>
    </location>
</feature>
<reference evidence="7 8" key="1">
    <citation type="journal article" date="2019" name="Plant Biotechnol. J.">
        <title>The red bayberry genome and genetic basis of sex determination.</title>
        <authorList>
            <person name="Jia H.M."/>
            <person name="Jia H.J."/>
            <person name="Cai Q.L."/>
            <person name="Wang Y."/>
            <person name="Zhao H.B."/>
            <person name="Yang W.F."/>
            <person name="Wang G.Y."/>
            <person name="Li Y.H."/>
            <person name="Zhan D.L."/>
            <person name="Shen Y.T."/>
            <person name="Niu Q.F."/>
            <person name="Chang L."/>
            <person name="Qiu J."/>
            <person name="Zhao L."/>
            <person name="Xie H.B."/>
            <person name="Fu W.Y."/>
            <person name="Jin J."/>
            <person name="Li X.W."/>
            <person name="Jiao Y."/>
            <person name="Zhou C.C."/>
            <person name="Tu T."/>
            <person name="Chai C.Y."/>
            <person name="Gao J.L."/>
            <person name="Fan L.J."/>
            <person name="van de Weg E."/>
            <person name="Wang J.Y."/>
            <person name="Gao Z.S."/>
        </authorList>
    </citation>
    <scope>NUCLEOTIDE SEQUENCE [LARGE SCALE GENOMIC DNA]</scope>
    <source>
        <tissue evidence="7">Leaves</tissue>
    </source>
</reference>
<feature type="domain" description="Tify" evidence="6">
    <location>
        <begin position="287"/>
        <end position="318"/>
    </location>
</feature>
<evidence type="ECO:0000313" key="8">
    <source>
        <dbReference type="Proteomes" id="UP000516437"/>
    </source>
</evidence>
<proteinExistence type="inferred from homology"/>
<dbReference type="InterPro" id="IPR031307">
    <property type="entry name" value="Ninja_fam"/>
</dbReference>
<dbReference type="PANTHER" id="PTHR31413">
    <property type="entry name" value="AFP HOMOLOG 2"/>
    <property type="match status" value="1"/>
</dbReference>
<dbReference type="OrthoDB" id="667358at2759"/>
<evidence type="ECO:0000256" key="2">
    <source>
        <dbReference type="ARBA" id="ARBA00006081"/>
    </source>
</evidence>
<gene>
    <name evidence="7" type="ORF">CJ030_MR4G015447</name>
</gene>
<dbReference type="InterPro" id="IPR032308">
    <property type="entry name" value="TDBD"/>
</dbReference>
<evidence type="ECO:0000256" key="5">
    <source>
        <dbReference type="SAM" id="MobiDB-lite"/>
    </source>
</evidence>
<accession>A0A6A1VVM4</accession>
<dbReference type="Pfam" id="PF16135">
    <property type="entry name" value="TDBD"/>
    <property type="match status" value="1"/>
</dbReference>